<name>A0ABN9LN58_9NEOB</name>
<dbReference type="InterPro" id="IPR002401">
    <property type="entry name" value="Cyt_P450_E_grp-I"/>
</dbReference>
<reference evidence="7" key="1">
    <citation type="submission" date="2023-07" db="EMBL/GenBank/DDBJ databases">
        <authorList>
            <person name="Stuckert A."/>
        </authorList>
    </citation>
    <scope>NUCLEOTIDE SEQUENCE</scope>
</reference>
<evidence type="ECO:0000313" key="7">
    <source>
        <dbReference type="EMBL" id="CAJ0946130.1"/>
    </source>
</evidence>
<evidence type="ECO:0000256" key="3">
    <source>
        <dbReference type="ARBA" id="ARBA00022617"/>
    </source>
</evidence>
<evidence type="ECO:0008006" key="9">
    <source>
        <dbReference type="Google" id="ProtNLM"/>
    </source>
</evidence>
<evidence type="ECO:0000256" key="5">
    <source>
        <dbReference type="ARBA" id="ARBA00023004"/>
    </source>
</evidence>
<dbReference type="PRINTS" id="PR00463">
    <property type="entry name" value="EP450I"/>
</dbReference>
<keyword evidence="4 6" id="KW-0479">Metal-binding</keyword>
<dbReference type="EMBL" id="CAUEEQ010025001">
    <property type="protein sequence ID" value="CAJ0946130.1"/>
    <property type="molecule type" value="Genomic_DNA"/>
</dbReference>
<evidence type="ECO:0000256" key="2">
    <source>
        <dbReference type="ARBA" id="ARBA00010617"/>
    </source>
</evidence>
<evidence type="ECO:0000256" key="6">
    <source>
        <dbReference type="RuleBase" id="RU000461"/>
    </source>
</evidence>
<dbReference type="Pfam" id="PF00067">
    <property type="entry name" value="p450"/>
    <property type="match status" value="1"/>
</dbReference>
<dbReference type="PRINTS" id="PR00385">
    <property type="entry name" value="P450"/>
</dbReference>
<evidence type="ECO:0000313" key="8">
    <source>
        <dbReference type="Proteomes" id="UP001176940"/>
    </source>
</evidence>
<evidence type="ECO:0000256" key="1">
    <source>
        <dbReference type="ARBA" id="ARBA00001971"/>
    </source>
</evidence>
<keyword evidence="3 6" id="KW-0349">Heme</keyword>
<keyword evidence="5 6" id="KW-0408">Iron</keyword>
<sequence length="300" mass="34441">MASWESDVKTGDSRGMAKLYNIYPNVLKYIPGPHHKIKENFSFMADYVRKKMEINMKTFDINNPRDFIDCFLTKIEKEGKTKADIYNTDTLVMNTMIMFFGGTETVSATTRFTFLLLLKYPSITEKVYNEIDNVIGQRPPNFEDRFKMPYTDAFIHEVQRFADVTPLGLPHELTMDTEIRNYKFKKGTVFTSVLTGVHNDETQFKNPEHFDPKNFLDENGKLMKNESLMPFSAGRRICPGMTLAKIELFIFITTLLQNFTIKSPVPPEKISVAPVGCGIGHIPPTFEICLIPRTCSQEEQ</sequence>
<dbReference type="Gene3D" id="1.10.630.10">
    <property type="entry name" value="Cytochrome P450"/>
    <property type="match status" value="1"/>
</dbReference>
<dbReference type="SUPFAM" id="SSF48264">
    <property type="entry name" value="Cytochrome P450"/>
    <property type="match status" value="1"/>
</dbReference>
<evidence type="ECO:0000256" key="4">
    <source>
        <dbReference type="ARBA" id="ARBA00022723"/>
    </source>
</evidence>
<comment type="similarity">
    <text evidence="2 6">Belongs to the cytochrome P450 family.</text>
</comment>
<dbReference type="InterPro" id="IPR017972">
    <property type="entry name" value="Cyt_P450_CS"/>
</dbReference>
<comment type="caution">
    <text evidence="7">The sequence shown here is derived from an EMBL/GenBank/DDBJ whole genome shotgun (WGS) entry which is preliminary data.</text>
</comment>
<protein>
    <recommendedName>
        <fullName evidence="9">Cytochrome P450</fullName>
    </recommendedName>
</protein>
<dbReference type="PANTHER" id="PTHR24300">
    <property type="entry name" value="CYTOCHROME P450 508A4-RELATED"/>
    <property type="match status" value="1"/>
</dbReference>
<dbReference type="Proteomes" id="UP001176940">
    <property type="component" value="Unassembled WGS sequence"/>
</dbReference>
<keyword evidence="8" id="KW-1185">Reference proteome</keyword>
<dbReference type="InterPro" id="IPR001128">
    <property type="entry name" value="Cyt_P450"/>
</dbReference>
<keyword evidence="6" id="KW-0503">Monooxygenase</keyword>
<dbReference type="InterPro" id="IPR050182">
    <property type="entry name" value="Cytochrome_P450_fam2"/>
</dbReference>
<accession>A0ABN9LN58</accession>
<keyword evidence="6" id="KW-0560">Oxidoreductase</keyword>
<dbReference type="PROSITE" id="PS00086">
    <property type="entry name" value="CYTOCHROME_P450"/>
    <property type="match status" value="1"/>
</dbReference>
<gene>
    <name evidence="7" type="ORF">RIMI_LOCUS11183139</name>
</gene>
<organism evidence="7 8">
    <name type="scientific">Ranitomeya imitator</name>
    <name type="common">mimic poison frog</name>
    <dbReference type="NCBI Taxonomy" id="111125"/>
    <lineage>
        <taxon>Eukaryota</taxon>
        <taxon>Metazoa</taxon>
        <taxon>Chordata</taxon>
        <taxon>Craniata</taxon>
        <taxon>Vertebrata</taxon>
        <taxon>Euteleostomi</taxon>
        <taxon>Amphibia</taxon>
        <taxon>Batrachia</taxon>
        <taxon>Anura</taxon>
        <taxon>Neobatrachia</taxon>
        <taxon>Hyloidea</taxon>
        <taxon>Dendrobatidae</taxon>
        <taxon>Dendrobatinae</taxon>
        <taxon>Ranitomeya</taxon>
    </lineage>
</organism>
<dbReference type="PANTHER" id="PTHR24300:SF84">
    <property type="entry name" value="CYTOCHROME P450, FAMILY 2, SUBFAMILY T, POLYPEPTIDE 4"/>
    <property type="match status" value="1"/>
</dbReference>
<comment type="cofactor">
    <cofactor evidence="1">
        <name>heme</name>
        <dbReference type="ChEBI" id="CHEBI:30413"/>
    </cofactor>
</comment>
<dbReference type="InterPro" id="IPR036396">
    <property type="entry name" value="Cyt_P450_sf"/>
</dbReference>
<proteinExistence type="inferred from homology"/>